<proteinExistence type="predicted"/>
<sequence>MKNNDLIQVVFEPEELSENNAHLDAMLSLANKYAPGLTAEQRSEFGSINETNKLLVNKGKLIMQENPKYLPAFIDMDEFERDFVAREEIEKMLRKLDLIQRKLSDTKILLDNDNYQDVMAFYRSVRYFANEDNQEAMPLYNELKKFFPHHKNGAKEEN</sequence>
<reference evidence="1 2" key="1">
    <citation type="submission" date="2018-11" db="EMBL/GenBank/DDBJ databases">
        <title>Parancylomarina longa gen. nov., sp. nov., isolated from sediments of southern Okinawa.</title>
        <authorList>
            <person name="Fu T."/>
        </authorList>
    </citation>
    <scope>NUCLEOTIDE SEQUENCE [LARGE SCALE GENOMIC DNA]</scope>
    <source>
        <strain evidence="1 2">T3-2 S1-C</strain>
    </source>
</reference>
<keyword evidence="2" id="KW-1185">Reference proteome</keyword>
<organism evidence="1 2">
    <name type="scientific">Ancylomarina longa</name>
    <dbReference type="NCBI Taxonomy" id="2487017"/>
    <lineage>
        <taxon>Bacteria</taxon>
        <taxon>Pseudomonadati</taxon>
        <taxon>Bacteroidota</taxon>
        <taxon>Bacteroidia</taxon>
        <taxon>Marinilabiliales</taxon>
        <taxon>Marinifilaceae</taxon>
        <taxon>Ancylomarina</taxon>
    </lineage>
</organism>
<comment type="caution">
    <text evidence="1">The sequence shown here is derived from an EMBL/GenBank/DDBJ whole genome shotgun (WGS) entry which is preliminary data.</text>
</comment>
<dbReference type="OrthoDB" id="5952844at2"/>
<dbReference type="RefSeq" id="WP_127344547.1">
    <property type="nucleotide sequence ID" value="NZ_RJJX01000023.1"/>
</dbReference>
<accession>A0A434AG23</accession>
<protein>
    <submittedName>
        <fullName evidence="1">Uncharacterized protein</fullName>
    </submittedName>
</protein>
<dbReference type="AlphaFoldDB" id="A0A434AG23"/>
<dbReference type="Proteomes" id="UP000282985">
    <property type="component" value="Unassembled WGS sequence"/>
</dbReference>
<name>A0A434AG23_9BACT</name>
<evidence type="ECO:0000313" key="2">
    <source>
        <dbReference type="Proteomes" id="UP000282985"/>
    </source>
</evidence>
<evidence type="ECO:0000313" key="1">
    <source>
        <dbReference type="EMBL" id="RUT73332.1"/>
    </source>
</evidence>
<dbReference type="EMBL" id="RJJX01000023">
    <property type="protein sequence ID" value="RUT73332.1"/>
    <property type="molecule type" value="Genomic_DNA"/>
</dbReference>
<gene>
    <name evidence="1" type="ORF">DLK05_13750</name>
</gene>